<dbReference type="STRING" id="407821.A0A087UHC2"/>
<feature type="transmembrane region" description="Helical" evidence="1">
    <location>
        <begin position="273"/>
        <end position="298"/>
    </location>
</feature>
<keyword evidence="1" id="KW-1133">Transmembrane helix</keyword>
<evidence type="ECO:0000313" key="4">
    <source>
        <dbReference type="EMBL" id="KFM76761.1"/>
    </source>
</evidence>
<keyword evidence="5" id="KW-1185">Reference proteome</keyword>
<evidence type="ECO:0000259" key="2">
    <source>
        <dbReference type="PROSITE" id="PS50835"/>
    </source>
</evidence>
<reference evidence="4 5" key="1">
    <citation type="submission" date="2013-11" db="EMBL/GenBank/DDBJ databases">
        <title>Genome sequencing of Stegodyphus mimosarum.</title>
        <authorList>
            <person name="Bechsgaard J."/>
        </authorList>
    </citation>
    <scope>NUCLEOTIDE SEQUENCE [LARGE SCALE GENOMIC DNA]</scope>
</reference>
<feature type="domain" description="Fibronectin type-III" evidence="3">
    <location>
        <begin position="167"/>
        <end position="263"/>
    </location>
</feature>
<keyword evidence="1" id="KW-0472">Membrane</keyword>
<accession>A0A087UHC2</accession>
<gene>
    <name evidence="4" type="ORF">X975_25258</name>
</gene>
<dbReference type="PANTHER" id="PTHR23278">
    <property type="entry name" value="SIDESTEP PROTEIN"/>
    <property type="match status" value="1"/>
</dbReference>
<dbReference type="OMA" id="LRYESIM"/>
<evidence type="ECO:0000256" key="1">
    <source>
        <dbReference type="SAM" id="Phobius"/>
    </source>
</evidence>
<dbReference type="InterPro" id="IPR036116">
    <property type="entry name" value="FN3_sf"/>
</dbReference>
<dbReference type="Proteomes" id="UP000054359">
    <property type="component" value="Unassembled WGS sequence"/>
</dbReference>
<evidence type="ECO:0000259" key="3">
    <source>
        <dbReference type="PROSITE" id="PS50853"/>
    </source>
</evidence>
<feature type="non-terminal residue" evidence="4">
    <location>
        <position position="302"/>
    </location>
</feature>
<dbReference type="AlphaFoldDB" id="A0A087UHC2"/>
<dbReference type="OrthoDB" id="10006996at2759"/>
<dbReference type="InterPro" id="IPR013783">
    <property type="entry name" value="Ig-like_fold"/>
</dbReference>
<name>A0A087UHC2_STEMI</name>
<feature type="domain" description="Ig-like" evidence="2">
    <location>
        <begin position="1"/>
        <end position="65"/>
    </location>
</feature>
<dbReference type="SUPFAM" id="SSF48726">
    <property type="entry name" value="Immunoglobulin"/>
    <property type="match status" value="2"/>
</dbReference>
<dbReference type="SUPFAM" id="SSF49265">
    <property type="entry name" value="Fibronectin type III"/>
    <property type="match status" value="1"/>
</dbReference>
<dbReference type="InterPro" id="IPR036179">
    <property type="entry name" value="Ig-like_dom_sf"/>
</dbReference>
<dbReference type="InterPro" id="IPR007110">
    <property type="entry name" value="Ig-like_dom"/>
</dbReference>
<dbReference type="EMBL" id="KK119795">
    <property type="protein sequence ID" value="KFM76761.1"/>
    <property type="molecule type" value="Genomic_DNA"/>
</dbReference>
<dbReference type="PROSITE" id="PS50853">
    <property type="entry name" value="FN3"/>
    <property type="match status" value="1"/>
</dbReference>
<dbReference type="PANTHER" id="PTHR23278:SF19">
    <property type="entry name" value="OBSCURIN"/>
    <property type="match status" value="1"/>
</dbReference>
<feature type="domain" description="Ig-like" evidence="2">
    <location>
        <begin position="70"/>
        <end position="161"/>
    </location>
</feature>
<protein>
    <submittedName>
        <fullName evidence="4">Lachesin</fullName>
    </submittedName>
</protein>
<dbReference type="InterPro" id="IPR003961">
    <property type="entry name" value="FN3_dom"/>
</dbReference>
<dbReference type="Gene3D" id="2.60.40.10">
    <property type="entry name" value="Immunoglobulins"/>
    <property type="match status" value="3"/>
</dbReference>
<dbReference type="CDD" id="cd00096">
    <property type="entry name" value="Ig"/>
    <property type="match status" value="1"/>
</dbReference>
<proteinExistence type="predicted"/>
<keyword evidence="1" id="KW-0812">Transmembrane</keyword>
<evidence type="ECO:0000313" key="5">
    <source>
        <dbReference type="Proteomes" id="UP000054359"/>
    </source>
</evidence>
<dbReference type="PROSITE" id="PS50835">
    <property type="entry name" value="IG_LIKE"/>
    <property type="match status" value="2"/>
</dbReference>
<sequence length="302" mass="33156">MANPPVTDVRWRFKNKLLMHDPSNGMILRNYTLLLQNVRRSHRGPYRCLASNLEGESISDEVNLRVQFSPVCAKEQKITYGVARHEEANVSCVVEADPPEVAFRWTFNNSLSESVDILSYNNDGPLKSVARYIPRSRLDYGALNCFAKNAVGIMKEPCIFTVVPTGPPEPVQNCSITNQTANILMISCDAGDDGGLQQTFHLEVYSMTAEQLIINLTTTESPVFVAEKLKSSSAYILVLYASNPKGRSTSVALTARTLFSAEPRSSDSQPVTISAVLVVLMGIVGALVLLAIIIIFIMKARG</sequence>
<organism evidence="4 5">
    <name type="scientific">Stegodyphus mimosarum</name>
    <name type="common">African social velvet spider</name>
    <dbReference type="NCBI Taxonomy" id="407821"/>
    <lineage>
        <taxon>Eukaryota</taxon>
        <taxon>Metazoa</taxon>
        <taxon>Ecdysozoa</taxon>
        <taxon>Arthropoda</taxon>
        <taxon>Chelicerata</taxon>
        <taxon>Arachnida</taxon>
        <taxon>Araneae</taxon>
        <taxon>Araneomorphae</taxon>
        <taxon>Entelegynae</taxon>
        <taxon>Eresoidea</taxon>
        <taxon>Eresidae</taxon>
        <taxon>Stegodyphus</taxon>
    </lineage>
</organism>